<evidence type="ECO:0000256" key="1">
    <source>
        <dbReference type="ARBA" id="ARBA00004496"/>
    </source>
</evidence>
<evidence type="ECO:0000313" key="19">
    <source>
        <dbReference type="Proteomes" id="UP001239994"/>
    </source>
</evidence>
<evidence type="ECO:0000256" key="12">
    <source>
        <dbReference type="ARBA" id="ARBA00023098"/>
    </source>
</evidence>
<dbReference type="GO" id="GO:0005524">
    <property type="term" value="F:ATP binding"/>
    <property type="evidence" value="ECO:0007669"/>
    <property type="project" value="UniProtKB-KW"/>
</dbReference>
<evidence type="ECO:0000256" key="11">
    <source>
        <dbReference type="ARBA" id="ARBA00022840"/>
    </source>
</evidence>
<dbReference type="InterPro" id="IPR003781">
    <property type="entry name" value="CoA-bd"/>
</dbReference>
<dbReference type="EC" id="2.3.3.8" evidence="4"/>
<sequence>MSAKAISEQTGKEFLYKYICTTAVVQNRFRYANVTAATDWGQLVQDHPWLLTEVGPLIVARDQAHDDGIISKLDNDGGAGSSCAVIGVHAVSMLAWGGMYTVLTMTERLVVKPDQLIKRRGKLGLVGVDLDLQGVKEWLKPRLMKETLVGKAKGFLKNFLIEPFVPHKQEEEFYVCIYAAREGDYLLFHHEGGVDVGDVDSKAQKLLVGVNEKLHPDSIRQKLLSHAPAAKKDMLSSFLMGLFNLYEDLYFTYLEINPLVVSQDEVYVLDMAAKIDATADYLCKAKWGDVEFPPPFGREAYPEEAYIADLDAKSGASLKLTLLNPHGRIWTMVAGGGASVVYSDTICDLGGVNDLANYGEYSGAPSEQQTYDYAKTILSLMTREKHPDGKVLIIGGSIANFTNVAATFKGIVRAIRDYQVPLKEHEVTIFVRRGGPNYQEGLRVMGEVGKTTGIPIHVFGTETHMTAIVGMALGHRPIASEPRVAVHTANFLLNTSGSTSTPASSRSDTFSDARSEAGAPPARPGASAVSTAKATTLFNRHTKAIVWGMQTRAVQGMLDFDYVCSRNEPSVTAMVYPFTGDHKQKFYWGHKEILLPVYKNMSDAMKKHPEVDVLISFASLRSAYDSTMETLQYAQV</sequence>
<dbReference type="Gene3D" id="3.30.470.110">
    <property type="match status" value="2"/>
</dbReference>
<evidence type="ECO:0000259" key="17">
    <source>
        <dbReference type="Pfam" id="PF24948"/>
    </source>
</evidence>
<evidence type="ECO:0000256" key="13">
    <source>
        <dbReference type="ARBA" id="ARBA00048669"/>
    </source>
</evidence>
<evidence type="ECO:0000256" key="8">
    <source>
        <dbReference type="ARBA" id="ARBA00022553"/>
    </source>
</evidence>
<comment type="similarity">
    <text evidence="2">In the C-terminal section; belongs to the succinate/malate CoA ligase alpha subunit family.</text>
</comment>
<evidence type="ECO:0000256" key="9">
    <source>
        <dbReference type="ARBA" id="ARBA00022679"/>
    </source>
</evidence>
<evidence type="ECO:0000256" key="5">
    <source>
        <dbReference type="ARBA" id="ARBA00015259"/>
    </source>
</evidence>
<dbReference type="Gene3D" id="3.40.50.720">
    <property type="entry name" value="NAD(P)-binding Rossmann-like Domain"/>
    <property type="match status" value="1"/>
</dbReference>
<dbReference type="GO" id="GO:0006633">
    <property type="term" value="P:fatty acid biosynthetic process"/>
    <property type="evidence" value="ECO:0007669"/>
    <property type="project" value="TreeGrafter"/>
</dbReference>
<dbReference type="FunFam" id="3.40.50.720:FF:000024">
    <property type="entry name" value="Probable ATP-citrate synthase"/>
    <property type="match status" value="1"/>
</dbReference>
<dbReference type="EMBL" id="JAROKS010000012">
    <property type="protein sequence ID" value="KAK1798440.1"/>
    <property type="molecule type" value="Genomic_DNA"/>
</dbReference>
<keyword evidence="6" id="KW-0963">Cytoplasm</keyword>
<evidence type="ECO:0000259" key="16">
    <source>
        <dbReference type="Pfam" id="PF16114"/>
    </source>
</evidence>
<dbReference type="InterPro" id="IPR002020">
    <property type="entry name" value="Citrate_synthase"/>
</dbReference>
<dbReference type="GO" id="GO:0005829">
    <property type="term" value="C:cytosol"/>
    <property type="evidence" value="ECO:0007669"/>
    <property type="project" value="TreeGrafter"/>
</dbReference>
<accession>A0AAD8ZJ22</accession>
<comment type="catalytic activity">
    <reaction evidence="13">
        <text>oxaloacetate + acetyl-CoA + ADP + phosphate = citrate + ATP + CoA</text>
        <dbReference type="Rhea" id="RHEA:21160"/>
        <dbReference type="ChEBI" id="CHEBI:16452"/>
        <dbReference type="ChEBI" id="CHEBI:16947"/>
        <dbReference type="ChEBI" id="CHEBI:30616"/>
        <dbReference type="ChEBI" id="CHEBI:43474"/>
        <dbReference type="ChEBI" id="CHEBI:57287"/>
        <dbReference type="ChEBI" id="CHEBI:57288"/>
        <dbReference type="ChEBI" id="CHEBI:456216"/>
        <dbReference type="EC" id="2.3.3.8"/>
    </reaction>
    <physiologicalReaction direction="right-to-left" evidence="13">
        <dbReference type="Rhea" id="RHEA:21162"/>
    </physiologicalReaction>
</comment>
<dbReference type="SUPFAM" id="SSF51735">
    <property type="entry name" value="NAD(P)-binding Rossmann-fold domains"/>
    <property type="match status" value="1"/>
</dbReference>
<keyword evidence="11" id="KW-0067">ATP-binding</keyword>
<evidence type="ECO:0000259" key="15">
    <source>
        <dbReference type="Pfam" id="PF02629"/>
    </source>
</evidence>
<protein>
    <recommendedName>
        <fullName evidence="5">ATP-citrate synthase</fullName>
        <ecNumber evidence="4">2.3.3.8</ecNumber>
    </recommendedName>
</protein>
<evidence type="ECO:0000256" key="10">
    <source>
        <dbReference type="ARBA" id="ARBA00022741"/>
    </source>
</evidence>
<evidence type="ECO:0000256" key="3">
    <source>
        <dbReference type="ARBA" id="ARBA00010719"/>
    </source>
</evidence>
<evidence type="ECO:0000256" key="2">
    <source>
        <dbReference type="ARBA" id="ARBA00005899"/>
    </source>
</evidence>
<keyword evidence="10" id="KW-0547">Nucleotide-binding</keyword>
<feature type="domain" description="CoA-binding" evidence="15">
    <location>
        <begin position="540"/>
        <end position="632"/>
    </location>
</feature>
<evidence type="ECO:0000256" key="6">
    <source>
        <dbReference type="ARBA" id="ARBA00022490"/>
    </source>
</evidence>
<comment type="similarity">
    <text evidence="3">In the N-terminal section; belongs to the succinate/malate CoA ligase beta subunit family.</text>
</comment>
<feature type="compositionally biased region" description="Low complexity" evidence="14">
    <location>
        <begin position="516"/>
        <end position="528"/>
    </location>
</feature>
<dbReference type="AlphaFoldDB" id="A0AAD8ZJ22"/>
<dbReference type="SUPFAM" id="SSF52210">
    <property type="entry name" value="Succinyl-CoA synthetase domains"/>
    <property type="match status" value="1"/>
</dbReference>
<evidence type="ECO:0000313" key="18">
    <source>
        <dbReference type="EMBL" id="KAK1798440.1"/>
    </source>
</evidence>
<dbReference type="PROSITE" id="PS01217">
    <property type="entry name" value="SUCCINYL_COA_LIG_3"/>
    <property type="match status" value="1"/>
</dbReference>
<feature type="region of interest" description="Disordered" evidence="14">
    <location>
        <begin position="496"/>
        <end position="529"/>
    </location>
</feature>
<dbReference type="PANTHER" id="PTHR23118:SF42">
    <property type="entry name" value="ATP-CITRATE SYNTHASE"/>
    <property type="match status" value="1"/>
</dbReference>
<dbReference type="Pfam" id="PF02629">
    <property type="entry name" value="CoA_binding"/>
    <property type="match status" value="1"/>
</dbReference>
<dbReference type="Pfam" id="PF24948">
    <property type="entry name" value="Citrate_synth_N"/>
    <property type="match status" value="1"/>
</dbReference>
<dbReference type="InterPro" id="IPR017866">
    <property type="entry name" value="Succ-CoA_synthase_bsu_CS"/>
</dbReference>
<dbReference type="FunFam" id="3.40.50.261:FF:000004">
    <property type="entry name" value="ATP-citrate synthase subunit"/>
    <property type="match status" value="1"/>
</dbReference>
<feature type="domain" description="ATP-citrate synthase ATP-grasp" evidence="17">
    <location>
        <begin position="105"/>
        <end position="287"/>
    </location>
</feature>
<gene>
    <name evidence="18" type="ORF">P4O66_007898</name>
</gene>
<dbReference type="InterPro" id="IPR016102">
    <property type="entry name" value="Succinyl-CoA_synth-like"/>
</dbReference>
<evidence type="ECO:0000256" key="14">
    <source>
        <dbReference type="SAM" id="MobiDB-lite"/>
    </source>
</evidence>
<dbReference type="GO" id="GO:0006085">
    <property type="term" value="P:acetyl-CoA biosynthetic process"/>
    <property type="evidence" value="ECO:0007669"/>
    <property type="project" value="TreeGrafter"/>
</dbReference>
<dbReference type="Pfam" id="PF16114">
    <property type="entry name" value="Citrate_bind"/>
    <property type="match status" value="1"/>
</dbReference>
<dbReference type="InterPro" id="IPR036291">
    <property type="entry name" value="NAD(P)-bd_dom_sf"/>
</dbReference>
<name>A0AAD8ZJ22_9TELE</name>
<dbReference type="GO" id="GO:0003878">
    <property type="term" value="F:ATP citrate synthase activity"/>
    <property type="evidence" value="ECO:0007669"/>
    <property type="project" value="UniProtKB-EC"/>
</dbReference>
<dbReference type="SUPFAM" id="SSF56059">
    <property type="entry name" value="Glutathione synthetase ATP-binding domain-like"/>
    <property type="match status" value="1"/>
</dbReference>
<keyword evidence="9" id="KW-0808">Transferase</keyword>
<proteinExistence type="inferred from homology"/>
<evidence type="ECO:0000256" key="7">
    <source>
        <dbReference type="ARBA" id="ARBA00022516"/>
    </source>
</evidence>
<keyword evidence="12" id="KW-0443">Lipid metabolism</keyword>
<dbReference type="InterPro" id="IPR056749">
    <property type="entry name" value="Citrate_synth_N"/>
</dbReference>
<comment type="subcellular location">
    <subcellularLocation>
        <location evidence="1">Cytoplasm</location>
    </subcellularLocation>
</comment>
<keyword evidence="7" id="KW-0444">Lipid biosynthesis</keyword>
<dbReference type="Proteomes" id="UP001239994">
    <property type="component" value="Unassembled WGS sequence"/>
</dbReference>
<dbReference type="InterPro" id="IPR032263">
    <property type="entry name" value="Citrate-bd"/>
</dbReference>
<dbReference type="Gene3D" id="3.40.50.261">
    <property type="entry name" value="Succinyl-CoA synthetase domains"/>
    <property type="match status" value="1"/>
</dbReference>
<comment type="caution">
    <text evidence="18">The sequence shown here is derived from an EMBL/GenBank/DDBJ whole genome shotgun (WGS) entry which is preliminary data.</text>
</comment>
<keyword evidence="8" id="KW-0597">Phosphoprotein</keyword>
<evidence type="ECO:0000256" key="4">
    <source>
        <dbReference type="ARBA" id="ARBA00012639"/>
    </source>
</evidence>
<keyword evidence="19" id="KW-1185">Reference proteome</keyword>
<reference evidence="18" key="1">
    <citation type="submission" date="2023-03" db="EMBL/GenBank/DDBJ databases">
        <title>Electrophorus voltai genome.</title>
        <authorList>
            <person name="Bian C."/>
        </authorList>
    </citation>
    <scope>NUCLEOTIDE SEQUENCE</scope>
    <source>
        <strain evidence="18">CB-2022</strain>
        <tissue evidence="18">Muscle</tissue>
    </source>
</reference>
<feature type="domain" description="ATP-citrate synthase citrate-binding" evidence="16">
    <location>
        <begin position="298"/>
        <end position="474"/>
    </location>
</feature>
<dbReference type="PANTHER" id="PTHR23118">
    <property type="entry name" value="ATP-CITRATE SYNTHASE"/>
    <property type="match status" value="1"/>
</dbReference>
<organism evidence="18 19">
    <name type="scientific">Electrophorus voltai</name>
    <dbReference type="NCBI Taxonomy" id="2609070"/>
    <lineage>
        <taxon>Eukaryota</taxon>
        <taxon>Metazoa</taxon>
        <taxon>Chordata</taxon>
        <taxon>Craniata</taxon>
        <taxon>Vertebrata</taxon>
        <taxon>Euteleostomi</taxon>
        <taxon>Actinopterygii</taxon>
        <taxon>Neopterygii</taxon>
        <taxon>Teleostei</taxon>
        <taxon>Ostariophysi</taxon>
        <taxon>Gymnotiformes</taxon>
        <taxon>Gymnotoidei</taxon>
        <taxon>Gymnotidae</taxon>
        <taxon>Electrophorus</taxon>
    </lineage>
</organism>
<feature type="compositionally biased region" description="Low complexity" evidence="14">
    <location>
        <begin position="496"/>
        <end position="508"/>
    </location>
</feature>